<keyword evidence="3" id="KW-1185">Reference proteome</keyword>
<dbReference type="Proteomes" id="UP000314294">
    <property type="component" value="Unassembled WGS sequence"/>
</dbReference>
<dbReference type="AlphaFoldDB" id="A0A4Z2IGN3"/>
<protein>
    <submittedName>
        <fullName evidence="2">Uncharacterized protein</fullName>
    </submittedName>
</protein>
<organism evidence="2 3">
    <name type="scientific">Liparis tanakae</name>
    <name type="common">Tanaka's snailfish</name>
    <dbReference type="NCBI Taxonomy" id="230148"/>
    <lineage>
        <taxon>Eukaryota</taxon>
        <taxon>Metazoa</taxon>
        <taxon>Chordata</taxon>
        <taxon>Craniata</taxon>
        <taxon>Vertebrata</taxon>
        <taxon>Euteleostomi</taxon>
        <taxon>Actinopterygii</taxon>
        <taxon>Neopterygii</taxon>
        <taxon>Teleostei</taxon>
        <taxon>Neoteleostei</taxon>
        <taxon>Acanthomorphata</taxon>
        <taxon>Eupercaria</taxon>
        <taxon>Perciformes</taxon>
        <taxon>Cottioidei</taxon>
        <taxon>Cottales</taxon>
        <taxon>Liparidae</taxon>
        <taxon>Liparis</taxon>
    </lineage>
</organism>
<proteinExistence type="predicted"/>
<sequence length="144" mass="15091">MFSSSPCVASTPLIAGHNTASPCEGFWPSQFPSEEASNSETGEASLARNSASAPGLWGQRRAEVVTAASALVHVETGRKKRNPTINILVICGGSCRSFEVYSNTAFQPQSHGGKPILNGPCAHGELDSISLTCSCVEGEKTLPR</sequence>
<dbReference type="EMBL" id="SRLO01000087">
    <property type="protein sequence ID" value="TNN77110.1"/>
    <property type="molecule type" value="Genomic_DNA"/>
</dbReference>
<accession>A0A4Z2IGN3</accession>
<feature type="compositionally biased region" description="Polar residues" evidence="1">
    <location>
        <begin position="30"/>
        <end position="52"/>
    </location>
</feature>
<feature type="region of interest" description="Disordered" evidence="1">
    <location>
        <begin position="29"/>
        <end position="52"/>
    </location>
</feature>
<reference evidence="2 3" key="1">
    <citation type="submission" date="2019-03" db="EMBL/GenBank/DDBJ databases">
        <title>First draft genome of Liparis tanakae, snailfish: a comprehensive survey of snailfish specific genes.</title>
        <authorList>
            <person name="Kim W."/>
            <person name="Song I."/>
            <person name="Jeong J.-H."/>
            <person name="Kim D."/>
            <person name="Kim S."/>
            <person name="Ryu S."/>
            <person name="Song J.Y."/>
            <person name="Lee S.K."/>
        </authorList>
    </citation>
    <scope>NUCLEOTIDE SEQUENCE [LARGE SCALE GENOMIC DNA]</scope>
    <source>
        <tissue evidence="2">Muscle</tissue>
    </source>
</reference>
<gene>
    <name evidence="2" type="ORF">EYF80_012748</name>
</gene>
<comment type="caution">
    <text evidence="2">The sequence shown here is derived from an EMBL/GenBank/DDBJ whole genome shotgun (WGS) entry which is preliminary data.</text>
</comment>
<evidence type="ECO:0000313" key="2">
    <source>
        <dbReference type="EMBL" id="TNN77110.1"/>
    </source>
</evidence>
<evidence type="ECO:0000313" key="3">
    <source>
        <dbReference type="Proteomes" id="UP000314294"/>
    </source>
</evidence>
<evidence type="ECO:0000256" key="1">
    <source>
        <dbReference type="SAM" id="MobiDB-lite"/>
    </source>
</evidence>
<name>A0A4Z2IGN3_9TELE</name>